<dbReference type="Proteomes" id="UP000219331">
    <property type="component" value="Unassembled WGS sequence"/>
</dbReference>
<dbReference type="InterPro" id="IPR017900">
    <property type="entry name" value="4Fe4S_Fe_S_CS"/>
</dbReference>
<dbReference type="Pfam" id="PF12838">
    <property type="entry name" value="Fer4_7"/>
    <property type="match status" value="1"/>
</dbReference>
<dbReference type="PANTHER" id="PTHR43687:SF4">
    <property type="entry name" value="BLR5484 PROTEIN"/>
    <property type="match status" value="1"/>
</dbReference>
<dbReference type="InterPro" id="IPR050572">
    <property type="entry name" value="Fe-S_Ferredoxin"/>
</dbReference>
<gene>
    <name evidence="6" type="ORF">SAMN05421512_104343</name>
</gene>
<dbReference type="AlphaFoldDB" id="A0A285S9C7"/>
<feature type="domain" description="4Fe-4S ferredoxin-type" evidence="5">
    <location>
        <begin position="301"/>
        <end position="330"/>
    </location>
</feature>
<keyword evidence="1" id="KW-0004">4Fe-4S</keyword>
<dbReference type="PANTHER" id="PTHR43687">
    <property type="entry name" value="ADENYLYLSULFATE REDUCTASE, BETA SUBUNIT"/>
    <property type="match status" value="1"/>
</dbReference>
<organism evidence="6 7">
    <name type="scientific">Stappia indica</name>
    <dbReference type="NCBI Taxonomy" id="538381"/>
    <lineage>
        <taxon>Bacteria</taxon>
        <taxon>Pseudomonadati</taxon>
        <taxon>Pseudomonadota</taxon>
        <taxon>Alphaproteobacteria</taxon>
        <taxon>Hyphomicrobiales</taxon>
        <taxon>Stappiaceae</taxon>
        <taxon>Stappia</taxon>
    </lineage>
</organism>
<keyword evidence="4" id="KW-0411">Iron-sulfur</keyword>
<dbReference type="SUPFAM" id="SSF54862">
    <property type="entry name" value="4Fe-4S ferredoxins"/>
    <property type="match status" value="1"/>
</dbReference>
<dbReference type="OrthoDB" id="9800445at2"/>
<evidence type="ECO:0000256" key="2">
    <source>
        <dbReference type="ARBA" id="ARBA00022723"/>
    </source>
</evidence>
<protein>
    <submittedName>
        <fullName evidence="6">4Fe-4S dicluster domain-containing protein</fullName>
    </submittedName>
</protein>
<evidence type="ECO:0000313" key="7">
    <source>
        <dbReference type="Proteomes" id="UP000219331"/>
    </source>
</evidence>
<keyword evidence="2" id="KW-0479">Metal-binding</keyword>
<evidence type="ECO:0000256" key="4">
    <source>
        <dbReference type="ARBA" id="ARBA00023014"/>
    </source>
</evidence>
<dbReference type="Pfam" id="PF13187">
    <property type="entry name" value="Fer4_9"/>
    <property type="match status" value="1"/>
</dbReference>
<feature type="domain" description="4Fe-4S ferredoxin-type" evidence="5">
    <location>
        <begin position="512"/>
        <end position="541"/>
    </location>
</feature>
<feature type="domain" description="4Fe-4S ferredoxin-type" evidence="5">
    <location>
        <begin position="543"/>
        <end position="572"/>
    </location>
</feature>
<dbReference type="Gene3D" id="3.30.70.20">
    <property type="match status" value="2"/>
</dbReference>
<evidence type="ECO:0000256" key="3">
    <source>
        <dbReference type="ARBA" id="ARBA00023004"/>
    </source>
</evidence>
<keyword evidence="7" id="KW-1185">Reference proteome</keyword>
<keyword evidence="3" id="KW-0408">Iron</keyword>
<evidence type="ECO:0000256" key="1">
    <source>
        <dbReference type="ARBA" id="ARBA00022485"/>
    </source>
</evidence>
<name>A0A285S9C7_9HYPH</name>
<evidence type="ECO:0000313" key="6">
    <source>
        <dbReference type="EMBL" id="SOC04210.1"/>
    </source>
</evidence>
<dbReference type="EMBL" id="OBML01000004">
    <property type="protein sequence ID" value="SOC04210.1"/>
    <property type="molecule type" value="Genomic_DNA"/>
</dbReference>
<dbReference type="PROSITE" id="PS51379">
    <property type="entry name" value="4FE4S_FER_2"/>
    <property type="match status" value="3"/>
</dbReference>
<evidence type="ECO:0000259" key="5">
    <source>
        <dbReference type="PROSITE" id="PS51379"/>
    </source>
</evidence>
<proteinExistence type="predicted"/>
<dbReference type="RefSeq" id="WP_097174690.1">
    <property type="nucleotide sequence ID" value="NZ_OBML01000004.1"/>
</dbReference>
<dbReference type="STRING" id="538381.GCA_001696535_00051"/>
<dbReference type="GO" id="GO:0046872">
    <property type="term" value="F:metal ion binding"/>
    <property type="evidence" value="ECO:0007669"/>
    <property type="project" value="UniProtKB-KW"/>
</dbReference>
<dbReference type="PROSITE" id="PS00198">
    <property type="entry name" value="4FE4S_FER_1"/>
    <property type="match status" value="3"/>
</dbReference>
<sequence length="679" mass="71646">MASSKPRVMLCNCEKTMRLDAGRIAGLDKDHTVHTQLCRAQMASFEKALATGEPLLIACTQEAPLFQEVAEERGADQELSFVNIRERAGWCATSTDPHPKISALLAEALAPSAPAALHSIESDGVCLVYGAGQQALDAARALEGRLSVSLLLSDVSDLILPATLEIPVHAGRIRTLKGSLGDFEVTVDGYAQMLPSSRGAPSFALARDGARANCSLILDLSGETPLVSAPSKRDGYLRVDPGNPAAVARAMFDMADMVGTFEKPLYITYDASICAHGRSGKTGCTNCLDACPAGAISSTGREIAIDPGICGGCGSCAAHCPTGAVSYRYPERGSQIRKLQALLGTYREAGGKDAVLLVHESQHGGDIITALARLGEGLPGNVLPHGAHSVTSFGHDAMLAAVLAGARRIVFLCPPSKAHELDALRMEIELSESLLAGMGHHADAAFAIAVEDDPDAVTGYFGLQPNALAVRAASFDPVGTKRDVARSAIARLLDGAPAPQEMIALPAHAPYGRIQIAFDGCTLCLACVSACPTAALSDNPDKPQVSLTEAACVQCGLCANTCPEQVITLDARYNAAPSAMRPEVLHEEEPATCVSCGKAFGTRSSIARIREKLSGKHWMFQRADQIALIEMCDDCRISAQWEMDDTPLRGGARPRIVTTDDYLAMEKGSLTADDFLKDN</sequence>
<reference evidence="6 7" key="1">
    <citation type="submission" date="2017-08" db="EMBL/GenBank/DDBJ databases">
        <authorList>
            <person name="de Groot N.N."/>
        </authorList>
    </citation>
    <scope>NUCLEOTIDE SEQUENCE [LARGE SCALE GENOMIC DNA]</scope>
    <source>
        <strain evidence="6 7">USBA 352</strain>
    </source>
</reference>
<dbReference type="InterPro" id="IPR017896">
    <property type="entry name" value="4Fe4S_Fe-S-bd"/>
</dbReference>
<dbReference type="GO" id="GO:0051539">
    <property type="term" value="F:4 iron, 4 sulfur cluster binding"/>
    <property type="evidence" value="ECO:0007669"/>
    <property type="project" value="UniProtKB-KW"/>
</dbReference>
<accession>A0A285S9C7</accession>